<feature type="compositionally biased region" description="Polar residues" evidence="2">
    <location>
        <begin position="572"/>
        <end position="586"/>
    </location>
</feature>
<feature type="region of interest" description="Disordered" evidence="2">
    <location>
        <begin position="1233"/>
        <end position="1255"/>
    </location>
</feature>
<feature type="region of interest" description="Disordered" evidence="2">
    <location>
        <begin position="1030"/>
        <end position="1054"/>
    </location>
</feature>
<organism evidence="4 5">
    <name type="scientific">Dicentrarchus labrax</name>
    <name type="common">European seabass</name>
    <name type="synonym">Morone labrax</name>
    <dbReference type="NCBI Taxonomy" id="13489"/>
    <lineage>
        <taxon>Eukaryota</taxon>
        <taxon>Metazoa</taxon>
        <taxon>Chordata</taxon>
        <taxon>Craniata</taxon>
        <taxon>Vertebrata</taxon>
        <taxon>Euteleostomi</taxon>
        <taxon>Actinopterygii</taxon>
        <taxon>Neopterygii</taxon>
        <taxon>Teleostei</taxon>
        <taxon>Neoteleostei</taxon>
        <taxon>Acanthomorphata</taxon>
        <taxon>Eupercaria</taxon>
        <taxon>Moronidae</taxon>
        <taxon>Dicentrarchus</taxon>
    </lineage>
</organism>
<feature type="compositionally biased region" description="Basic and acidic residues" evidence="2">
    <location>
        <begin position="2347"/>
        <end position="2378"/>
    </location>
</feature>
<dbReference type="OrthoDB" id="9904168at2759"/>
<feature type="region of interest" description="Disordered" evidence="2">
    <location>
        <begin position="608"/>
        <end position="653"/>
    </location>
</feature>
<feature type="coiled-coil region" evidence="1">
    <location>
        <begin position="2573"/>
        <end position="2745"/>
    </location>
</feature>
<sequence length="2975" mass="339800">MLSRLATVLQELSGEEGPDGDPQGMLVPQLPAGEGQAPVESEAPEEAMERLAHLEQLVVQLKELIRDKDTQLVQKDTELVNKDAQLKNEKEEAEARFTKLKLQAKAKMASLNKQITDLKGQGGAAQSPDSSFTGAGAAVEEELQELKNKLSEEEAKSRGLQERLQTTEQLLQEKESVHAEQLLKLQAVVCEKDVRFQEQIQKHEEELMKVTTQSQNDGELQQALNAAQRRCEELEEALNSRSQVLEMLQQEVSSADQQKQILTAQFRQMEQELAEAVKQREEERQQWAERASRADAELAALRISLEALERQSVEMVRQESELASLREAEHVSQEALEKEKVEVARLEGELALMKENELAAAQATLDALERDRAEIVRLESELASMRVAVDHARQDASERETSEVDKLERELKEEHEDAQKKGEILAEIWKHLRSLTPEDVQAAEEISSPADLSLFLDAVQSIERQLTRLKDERSEREEHCAELTHTMETLQEQLNRKTTEQEEKIQELEQQIVMMSEREPSAQDSSEAKKACILELEQQLLEKDNELVALQESLRLAQEHSISEVTSCENYNQTTEQGQDASTPPHDSSAALPDFMEDTQEEETTLVAEDTSVLSISADNESSPELIGHQSESPEESKGTSSDEMVASSDSEVAHSSWTLLEAVNQDGGQEWPSILQDFGQLQLQSWEATSMESETSTVQVESSSVIIRETVQVHLTQQNSSPTEGNVPSGQVFAQALAEELQKRYSELLAELQRLREAAAESHEKIKGLEEDTQSLTAAKEEAESQANSFAEELKSAREDLDKISQQSSSGVEKHSVEMQLLEEQIDILNTESKTKEDKIQALQAELEMARQAFSEQEGQARMLSAQLEDRELLSSELERRLQDMENSMLEYSQTSELNNDTLSKKDSEISELQLLLSQKEQEVMELNDSMSAKLLQAEEEKFQTDGEVNKLKEQIVELEKVRDEKQKVSYEDSDAQVDGELTSLRKEKGVLETQLTNTKKKLQAALVQRKELMKKVAEFEVEAKKLKEKDETAKGETPANIPEVGQSREHEIQEMEGKLLKLEQALRSKEEAVETLEQKISQQDQVLTETLALNKKLIEEAENTQQADITSETTALQSQVTSLEAECETLQKKVQEAQESRKETIRKAKEKDRHHREQLKQQKEEYSELMERFEVQSGEQVTLMTKLRELEENVSTEREDMSHRETKQLVENLEKQAAGDWVQEDWVDFATSETDSSQPQSSDPVQRPAEQSDVLSAQMEESLKSLREEIHTVRMANTELETQLQEAHASLSLKEDELLELGKELQTLREKERQIDALSEEINDLREKHRQAESYAETLKAEMEAAAKATSTDSTSSIATLQAEVEDFKQFLDNKNHEIKELSQQLSEQNSLILSMQETVSEKDQLISSLQEELKAEQEKTQRLEFEVPQKQEEEKDSEAKIQQLQRKLQAALISRKEVLKENKTQKEQLASTEMLITELQQKMESAEDELEKLRAERVRLIDEVDRTLVENQSLGSSCESLKLAMEGILNEKDACKREVELAKEEATRTCREWEEKVQGMKDEYETLLKSYENVSDEAERVRRVLEAARQERQELAARVRTHEAAKQEAERQAEEAQKEVDTVKDKMRKFAKAKQQKILDLEEENERLREMQEKTGIKREGMALKAEVERLQDELGALKAELDATVAERDSLGQQIEELRGQIAQTGDKEDNVIQDSLPSSSAIVEEVVTAQQSDLMMTRAEPVESKSEDKEELAITTEEMPTDQIAAVHAPETHVQPTEEKEQAEMTKGIQDLLEDKIREMEAAVIAERELWQEQEAELKAQLASLERDLHESKEKESLVASLEKCLQESKEREKSLIEEGSKREVQFKELLRSLETEKDNLEERLMNQLAQLNGSIAGYQQEAADNREHLNELQREVERLERERAELEAEAQSERDRAARLEEDMRQAQRERAEAEAESGKQRELEQQLRSAQRVREGSQSRARQLEELLREKQLEVRQLQKDCIQYQERISELGKEAKALQLGHDELHNKLEQSQQETSKTVEDLKRTEAELVSCKSKLDEALRQAGEALAEKTTLEQNSQQKEAMMRAEAEQTLDSVRFRLGAELKEMELRLEDAYNEREKEEEATLEAREIAEGAERRAQEMQARLDESLARLAAFSRCMSSLQDDRDRVLDEARQWETRFNDALQGKEAEVREAETRAKELAEELQRESALKEELQLAVERLEKANKDLQLKLEEDEKKVTESQAALEQEKSKLQQTTTELQSAQNEAQALKNEVESLHQRARALEEAVGRLQGEVDQARAELKEREAEERRLCLNVEQLETDLRSSKALTESLQTELNEKERREVEMLGEKEQAVTEAAEEARKEADSRAQGAEEELEQRRGEVRDLEEKLRKAEEESNNRKTRLDSFMKAMGSLQDDRDRVLNMYKQLEEKHLQVMMEKDGLIQEAAGENNSLKEELRSLLVQRDDLYAEKAKLSAQLHGYRDELNQVLSMKESQHKQLLAAQRERIATLEREREELESQLKSVNIVRETEVEAGRVERETLSQAVDFTTASQVKDAPGAEVEKLREQLQAVREQVEALEETLLKERQGQESSSKELAELRWEGGVMRTESENAQERVAELARDLLAVEQRLLEEKEVATKLKAENQSFSKAMASLQDSRDQAVNKAQELSLKLEEMSKAGGHAAHSSPGGSTGEVWGLKNALQALQNDRERLLEQLQTQTSELKKQKSELARLGAGELIKVSQELFEEKKKNEDMLSVIMQLENVVEMSKQEIETLRLERIDWMAQAEQLKQQTLTTLSDRDQQLRQLSAMLEEARTHKPKLQQEHYQREGTEEVDSAPGAPQERSSQLDSHTYIAEVKELQRRLEEEMQQRVAAEEQLMDTQDRLKRHSQAKRHSAQEEDHSETAVFIEPPEGAVTRTRRGGPGLVRMLRVAFCSRQRTPLLFSLYLLTVHVLLLLCLSGYL</sequence>
<feature type="region of interest" description="Disordered" evidence="2">
    <location>
        <begin position="572"/>
        <end position="592"/>
    </location>
</feature>
<feature type="compositionally biased region" description="Basic and acidic residues" evidence="2">
    <location>
        <begin position="1929"/>
        <end position="1972"/>
    </location>
</feature>
<dbReference type="CTD" id="2804"/>
<keyword evidence="1" id="KW-0175">Coiled coil</keyword>
<dbReference type="RefSeq" id="XP_051248207.1">
    <property type="nucleotide sequence ID" value="XM_051392247.1"/>
</dbReference>
<dbReference type="Ensembl" id="ENSDLAT00005046678.2">
    <property type="protein sequence ID" value="ENSDLAP00005043708.2"/>
    <property type="gene ID" value="ENSDLAG00005019454.2"/>
</dbReference>
<feature type="compositionally biased region" description="Polar residues" evidence="2">
    <location>
        <begin position="612"/>
        <end position="623"/>
    </location>
</feature>
<dbReference type="Proteomes" id="UP000694389">
    <property type="component" value="Unassembled WGS sequence"/>
</dbReference>
<evidence type="ECO:0000256" key="1">
    <source>
        <dbReference type="SAM" id="Coils"/>
    </source>
</evidence>
<dbReference type="GeneTree" id="ENSGT00730000111007"/>
<feature type="region of interest" description="Disordered" evidence="2">
    <location>
        <begin position="2827"/>
        <end position="2865"/>
    </location>
</feature>
<dbReference type="InterPro" id="IPR026202">
    <property type="entry name" value="GOLGB1"/>
</dbReference>
<feature type="compositionally biased region" description="Low complexity" evidence="2">
    <location>
        <begin position="1233"/>
        <end position="1246"/>
    </location>
</feature>
<feature type="compositionally biased region" description="Polar residues" evidence="2">
    <location>
        <begin position="639"/>
        <end position="653"/>
    </location>
</feature>
<reference evidence="4" key="1">
    <citation type="submission" date="2025-08" db="UniProtKB">
        <authorList>
            <consortium name="Ensembl"/>
        </authorList>
    </citation>
    <scope>IDENTIFICATION</scope>
</reference>
<feature type="region of interest" description="Disordered" evidence="2">
    <location>
        <begin position="2340"/>
        <end position="2411"/>
    </location>
</feature>
<feature type="region of interest" description="Disordered" evidence="2">
    <location>
        <begin position="1"/>
        <end position="44"/>
    </location>
</feature>
<feature type="region of interest" description="Disordered" evidence="2">
    <location>
        <begin position="393"/>
        <end position="415"/>
    </location>
</feature>
<evidence type="ECO:0000256" key="3">
    <source>
        <dbReference type="SAM" id="Phobius"/>
    </source>
</evidence>
<feature type="region of interest" description="Disordered" evidence="2">
    <location>
        <begin position="1137"/>
        <end position="1167"/>
    </location>
</feature>
<feature type="coiled-coil region" evidence="1">
    <location>
        <begin position="1265"/>
        <end position="1705"/>
    </location>
</feature>
<evidence type="ECO:0000313" key="5">
    <source>
        <dbReference type="Proteomes" id="UP000694389"/>
    </source>
</evidence>
<evidence type="ECO:0000256" key="2">
    <source>
        <dbReference type="SAM" id="MobiDB-lite"/>
    </source>
</evidence>
<keyword evidence="3" id="KW-1133">Transmembrane helix</keyword>
<feature type="coiled-coil region" evidence="1">
    <location>
        <begin position="452"/>
        <end position="553"/>
    </location>
</feature>
<dbReference type="PANTHER" id="PTHR18887">
    <property type="entry name" value="GOLGI-ASSOCIATED PROTEIN GCP360-RELATED"/>
    <property type="match status" value="1"/>
</dbReference>
<feature type="compositionally biased region" description="Basic and acidic residues" evidence="2">
    <location>
        <begin position="1137"/>
        <end position="1153"/>
    </location>
</feature>
<keyword evidence="3" id="KW-0812">Transmembrane</keyword>
<accession>A0A8C4HK71</accession>
<protein>
    <submittedName>
        <fullName evidence="4">Golgin B1</fullName>
    </submittedName>
</protein>
<evidence type="ECO:0000313" key="4">
    <source>
        <dbReference type="Ensembl" id="ENSDLAP00005043708.2"/>
    </source>
</evidence>
<dbReference type="PANTHER" id="PTHR18887:SF2">
    <property type="entry name" value="GOLGIN SUBFAMILY B MEMBER 1"/>
    <property type="match status" value="1"/>
</dbReference>
<feature type="transmembrane region" description="Helical" evidence="3">
    <location>
        <begin position="2954"/>
        <end position="2974"/>
    </location>
</feature>
<keyword evidence="3" id="KW-0472">Membrane</keyword>
<dbReference type="OMA" id="YMAIDAF"/>
<keyword evidence="5" id="KW-1185">Reference proteome</keyword>
<feature type="coiled-coil region" evidence="1">
    <location>
        <begin position="51"/>
        <end position="177"/>
    </location>
</feature>
<dbReference type="GO" id="GO:0016020">
    <property type="term" value="C:membrane"/>
    <property type="evidence" value="ECO:0007669"/>
    <property type="project" value="TreeGrafter"/>
</dbReference>
<reference evidence="4" key="2">
    <citation type="submission" date="2025-09" db="UniProtKB">
        <authorList>
            <consortium name="Ensembl"/>
        </authorList>
    </citation>
    <scope>IDENTIFICATION</scope>
</reference>
<gene>
    <name evidence="4" type="primary">golgb1</name>
</gene>
<dbReference type="GO" id="GO:0005793">
    <property type="term" value="C:endoplasmic reticulum-Golgi intermediate compartment"/>
    <property type="evidence" value="ECO:0007669"/>
    <property type="project" value="TreeGrafter"/>
</dbReference>
<dbReference type="GeneID" id="127358808"/>
<name>A0A8C4HK71_DICLA</name>
<proteinExistence type="predicted"/>
<feature type="region of interest" description="Disordered" evidence="2">
    <location>
        <begin position="1929"/>
        <end position="1987"/>
    </location>
</feature>
<feature type="compositionally biased region" description="Basic and acidic residues" evidence="2">
    <location>
        <begin position="2827"/>
        <end position="2844"/>
    </location>
</feature>
<dbReference type="GO" id="GO:0005801">
    <property type="term" value="C:cis-Golgi network"/>
    <property type="evidence" value="ECO:0007669"/>
    <property type="project" value="TreeGrafter"/>
</dbReference>
<feature type="compositionally biased region" description="Basic and acidic residues" evidence="2">
    <location>
        <begin position="2388"/>
        <end position="2411"/>
    </location>
</feature>